<name>A0ABS7JYE2_9SPHN</name>
<dbReference type="RefSeq" id="WP_221603866.1">
    <property type="nucleotide sequence ID" value="NZ_CAXPSY010000005.1"/>
</dbReference>
<dbReference type="EMBL" id="JAIGNU010000004">
    <property type="protein sequence ID" value="MBX7502675.1"/>
    <property type="molecule type" value="Genomic_DNA"/>
</dbReference>
<proteinExistence type="inferred from homology"/>
<evidence type="ECO:0000256" key="1">
    <source>
        <dbReference type="ARBA" id="ARBA00004141"/>
    </source>
</evidence>
<accession>A0ABS7JYE2</accession>
<dbReference type="PANTHER" id="PTHR41394:SF5">
    <property type="entry name" value="SLC41A_MGTE INTEGRAL MEMBRANE DOMAIN-CONTAINING PROTEIN"/>
    <property type="match status" value="1"/>
</dbReference>
<feature type="domain" description="CBS" evidence="10">
    <location>
        <begin position="90"/>
        <end position="146"/>
    </location>
</feature>
<reference evidence="11 12" key="1">
    <citation type="submission" date="2021-08" db="EMBL/GenBank/DDBJ databases">
        <title>Comparative Genomics Analysis of the Genus Qipengyuania Reveals Extensive Genetic Diversity and Metabolic Versatility, Including the Description of Fifteen Novel Species.</title>
        <authorList>
            <person name="Liu Y."/>
        </authorList>
    </citation>
    <scope>NUCLEOTIDE SEQUENCE [LARGE SCALE GENOMIC DNA]</scope>
    <source>
        <strain evidence="11 12">YG27</strain>
    </source>
</reference>
<keyword evidence="8" id="KW-0129">CBS domain</keyword>
<dbReference type="SUPFAM" id="SSF161093">
    <property type="entry name" value="MgtE membrane domain-like"/>
    <property type="match status" value="1"/>
</dbReference>
<evidence type="ECO:0000259" key="10">
    <source>
        <dbReference type="PROSITE" id="PS51371"/>
    </source>
</evidence>
<evidence type="ECO:0000256" key="9">
    <source>
        <dbReference type="SAM" id="Phobius"/>
    </source>
</evidence>
<dbReference type="Pfam" id="PF00571">
    <property type="entry name" value="CBS"/>
    <property type="match status" value="2"/>
</dbReference>
<feature type="transmembrane region" description="Helical" evidence="9">
    <location>
        <begin position="174"/>
        <end position="192"/>
    </location>
</feature>
<dbReference type="InterPro" id="IPR006667">
    <property type="entry name" value="SLC41_membr_dom"/>
</dbReference>
<comment type="caution">
    <text evidence="11">The sequence shown here is derived from an EMBL/GenBank/DDBJ whole genome shotgun (WGS) entry which is preliminary data.</text>
</comment>
<evidence type="ECO:0000256" key="4">
    <source>
        <dbReference type="ARBA" id="ARBA00022692"/>
    </source>
</evidence>
<gene>
    <name evidence="11" type="ORF">K3181_14635</name>
</gene>
<dbReference type="InterPro" id="IPR046342">
    <property type="entry name" value="CBS_dom_sf"/>
</dbReference>
<dbReference type="Gene3D" id="3.10.580.10">
    <property type="entry name" value="CBS-domain"/>
    <property type="match status" value="1"/>
</dbReference>
<dbReference type="PANTHER" id="PTHR41394">
    <property type="entry name" value="MAGNESIUM TRANSPORTER MGTE"/>
    <property type="match status" value="1"/>
</dbReference>
<organism evidence="11 12">
    <name type="scientific">Qipengyuania mesophila</name>
    <dbReference type="NCBI Taxonomy" id="2867246"/>
    <lineage>
        <taxon>Bacteria</taxon>
        <taxon>Pseudomonadati</taxon>
        <taxon>Pseudomonadota</taxon>
        <taxon>Alphaproteobacteria</taxon>
        <taxon>Sphingomonadales</taxon>
        <taxon>Erythrobacteraceae</taxon>
        <taxon>Qipengyuania</taxon>
    </lineage>
</organism>
<evidence type="ECO:0000256" key="8">
    <source>
        <dbReference type="PROSITE-ProRule" id="PRU00703"/>
    </source>
</evidence>
<comment type="subcellular location">
    <subcellularLocation>
        <location evidence="1">Membrane</location>
        <topology evidence="1">Multi-pass membrane protein</topology>
    </subcellularLocation>
</comment>
<feature type="transmembrane region" description="Helical" evidence="9">
    <location>
        <begin position="317"/>
        <end position="339"/>
    </location>
</feature>
<evidence type="ECO:0000256" key="5">
    <source>
        <dbReference type="ARBA" id="ARBA00022842"/>
    </source>
</evidence>
<keyword evidence="12" id="KW-1185">Reference proteome</keyword>
<evidence type="ECO:0000313" key="12">
    <source>
        <dbReference type="Proteomes" id="UP000782554"/>
    </source>
</evidence>
<sequence>MVLSEAEERAEALLRAGKTENTVASLMQPAVGIFAPTTTVAEATEVLRQQVRAAFITYLYVVDCANHLLGLVVMREMLLATPETTLEEIMIKDPFALQRDMSLGDALKAALRKHFPVYPIVDADYRLVGLVRGAELFANRAIELSAQAGEMVGVEKEERLFTPLLTSLKLRHPWLQVNLLTAFVAAAVVGMFEDTLSRLVILAVFLPVMAGQTGNTGCQALAVALRGMTLGEVNADSARHLVRKEGTLGFANGLLVGVTAGAGMFAYALMQGEADPVWFGIVVLISMVLACTVSGIAGALIPLTLKRLGADPATASSIFLTTMSDVASMGVFLGLATLLL</sequence>
<dbReference type="Proteomes" id="UP000782554">
    <property type="component" value="Unassembled WGS sequence"/>
</dbReference>
<keyword evidence="7 9" id="KW-0472">Membrane</keyword>
<dbReference type="PROSITE" id="PS51371">
    <property type="entry name" value="CBS"/>
    <property type="match status" value="1"/>
</dbReference>
<dbReference type="InterPro" id="IPR036739">
    <property type="entry name" value="SLC41_membr_dom_sf"/>
</dbReference>
<evidence type="ECO:0000256" key="7">
    <source>
        <dbReference type="ARBA" id="ARBA00023136"/>
    </source>
</evidence>
<keyword evidence="6 9" id="KW-1133">Transmembrane helix</keyword>
<protein>
    <submittedName>
        <fullName evidence="11">Magnesium transporter</fullName>
    </submittedName>
</protein>
<dbReference type="InterPro" id="IPR000644">
    <property type="entry name" value="CBS_dom"/>
</dbReference>
<feature type="transmembrane region" description="Helical" evidence="9">
    <location>
        <begin position="276"/>
        <end position="305"/>
    </location>
</feature>
<keyword evidence="5" id="KW-0460">Magnesium</keyword>
<evidence type="ECO:0000313" key="11">
    <source>
        <dbReference type="EMBL" id="MBX7502675.1"/>
    </source>
</evidence>
<feature type="transmembrane region" description="Helical" evidence="9">
    <location>
        <begin position="246"/>
        <end position="270"/>
    </location>
</feature>
<dbReference type="Pfam" id="PF01769">
    <property type="entry name" value="MgtE"/>
    <property type="match status" value="1"/>
</dbReference>
<evidence type="ECO:0000256" key="2">
    <source>
        <dbReference type="ARBA" id="ARBA00009749"/>
    </source>
</evidence>
<evidence type="ECO:0000256" key="6">
    <source>
        <dbReference type="ARBA" id="ARBA00022989"/>
    </source>
</evidence>
<comment type="similarity">
    <text evidence="2">Belongs to the SLC41A transporter family.</text>
</comment>
<dbReference type="Gene3D" id="1.10.357.20">
    <property type="entry name" value="SLC41 divalent cation transporters, integral membrane domain"/>
    <property type="match status" value="1"/>
</dbReference>
<keyword evidence="4 9" id="KW-0812">Transmembrane</keyword>
<keyword evidence="3" id="KW-0813">Transport</keyword>
<evidence type="ECO:0000256" key="3">
    <source>
        <dbReference type="ARBA" id="ARBA00022448"/>
    </source>
</evidence>
<dbReference type="SUPFAM" id="SSF54631">
    <property type="entry name" value="CBS-domain pair"/>
    <property type="match status" value="1"/>
</dbReference>